<reference evidence="6" key="1">
    <citation type="journal article" date="2021" name="Sci. Rep.">
        <title>Diploid genomic architecture of Nitzschia inconspicua, an elite biomass production diatom.</title>
        <authorList>
            <person name="Oliver A."/>
            <person name="Podell S."/>
            <person name="Pinowska A."/>
            <person name="Traller J.C."/>
            <person name="Smith S.R."/>
            <person name="McClure R."/>
            <person name="Beliaev A."/>
            <person name="Bohutskyi P."/>
            <person name="Hill E.A."/>
            <person name="Rabines A."/>
            <person name="Zheng H."/>
            <person name="Allen L.Z."/>
            <person name="Kuo A."/>
            <person name="Grigoriev I.V."/>
            <person name="Allen A.E."/>
            <person name="Hazlebeck D."/>
            <person name="Allen E.E."/>
        </authorList>
    </citation>
    <scope>NUCLEOTIDE SEQUENCE</scope>
    <source>
        <strain evidence="6">Hildebrandi</strain>
    </source>
</reference>
<dbReference type="InterPro" id="IPR000577">
    <property type="entry name" value="Carb_kinase_FGGY"/>
</dbReference>
<evidence type="ECO:0000256" key="3">
    <source>
        <dbReference type="ARBA" id="ARBA00022777"/>
    </source>
</evidence>
<dbReference type="GO" id="GO:0016301">
    <property type="term" value="F:kinase activity"/>
    <property type="evidence" value="ECO:0007669"/>
    <property type="project" value="UniProtKB-KW"/>
</dbReference>
<dbReference type="InterPro" id="IPR018485">
    <property type="entry name" value="FGGY_C"/>
</dbReference>
<dbReference type="PIRSF" id="PIRSF000538">
    <property type="entry name" value="GlpK"/>
    <property type="match status" value="1"/>
</dbReference>
<organism evidence="6 7">
    <name type="scientific">Nitzschia inconspicua</name>
    <dbReference type="NCBI Taxonomy" id="303405"/>
    <lineage>
        <taxon>Eukaryota</taxon>
        <taxon>Sar</taxon>
        <taxon>Stramenopiles</taxon>
        <taxon>Ochrophyta</taxon>
        <taxon>Bacillariophyta</taxon>
        <taxon>Bacillariophyceae</taxon>
        <taxon>Bacillariophycidae</taxon>
        <taxon>Bacillariales</taxon>
        <taxon>Bacillariaceae</taxon>
        <taxon>Nitzschia</taxon>
    </lineage>
</organism>
<keyword evidence="2" id="KW-0808">Transferase</keyword>
<keyword evidence="3 6" id="KW-0418">Kinase</keyword>
<evidence type="ECO:0000313" key="6">
    <source>
        <dbReference type="EMBL" id="KAG7368626.1"/>
    </source>
</evidence>
<dbReference type="PANTHER" id="PTHR43095:SF5">
    <property type="entry name" value="XYLULOSE KINASE"/>
    <property type="match status" value="1"/>
</dbReference>
<dbReference type="InterPro" id="IPR018484">
    <property type="entry name" value="FGGY_N"/>
</dbReference>
<accession>A0A9K3LXX7</accession>
<dbReference type="Proteomes" id="UP000693970">
    <property type="component" value="Unassembled WGS sequence"/>
</dbReference>
<dbReference type="Pfam" id="PF02782">
    <property type="entry name" value="FGGY_C"/>
    <property type="match status" value="1"/>
</dbReference>
<proteinExistence type="inferred from homology"/>
<evidence type="ECO:0000256" key="1">
    <source>
        <dbReference type="ARBA" id="ARBA00009156"/>
    </source>
</evidence>
<dbReference type="PANTHER" id="PTHR43095">
    <property type="entry name" value="SUGAR KINASE"/>
    <property type="match status" value="1"/>
</dbReference>
<reference evidence="6" key="2">
    <citation type="submission" date="2021-04" db="EMBL/GenBank/DDBJ databases">
        <authorList>
            <person name="Podell S."/>
        </authorList>
    </citation>
    <scope>NUCLEOTIDE SEQUENCE</scope>
    <source>
        <strain evidence="6">Hildebrandi</strain>
    </source>
</reference>
<gene>
    <name evidence="6" type="ORF">IV203_031369</name>
</gene>
<comment type="caution">
    <text evidence="6">The sequence shown here is derived from an EMBL/GenBank/DDBJ whole genome shotgun (WGS) entry which is preliminary data.</text>
</comment>
<dbReference type="AlphaFoldDB" id="A0A9K3LXX7"/>
<feature type="domain" description="Carbohydrate kinase FGGY N-terminal" evidence="4">
    <location>
        <begin position="9"/>
        <end position="260"/>
    </location>
</feature>
<dbReference type="GO" id="GO:0005975">
    <property type="term" value="P:carbohydrate metabolic process"/>
    <property type="evidence" value="ECO:0007669"/>
    <property type="project" value="InterPro"/>
</dbReference>
<feature type="domain" description="Carbohydrate kinase FGGY C-terminal" evidence="5">
    <location>
        <begin position="270"/>
        <end position="467"/>
    </location>
</feature>
<protein>
    <submittedName>
        <fullName evidence="6">Sugar kinase</fullName>
    </submittedName>
</protein>
<keyword evidence="7" id="KW-1185">Reference proteome</keyword>
<sequence length="531" mass="57238">MGDKKKKAVLGIDNGTQGLTALLVDIDDPTLPVIATGEGSYGFVPNLASGSYEQQASDWDVALKTAIQHVMAHPAFVNYQIVAVGVAGQMHGHVLVDASGEAIGTVRLWCDARNQAEAEELSQLFYGRPDNVPKRVTAARWLWTMRNQPELAESVDFLTTPAGWLSFRLTNSKRLGIGDSSGMFPMGTKNYRQDLLQKFQERYGSEKVRPLSELLPEVVLCGDDAGNLTAEAVSWLGLPKETIGIPVAAAEGDQPATLVGSLIGHAGMASLSFGTSVCANLVGGSSEDPAKIMSPGVNHFSAVNGQPIYMVWLRNGTTYFNTIVKSYGSASVAMDNEGRDVFDSLMPQIVDAPADCGGLLAMPFMDDEPGLGVTSGGTATLIGWNPNNAIPGNVCKAALLSTMFNLKKGVDYLKQNRVNVSEIFFSGGLTKTPEMGQVVADVFELPVHLLPGSEEGCSWGAAVLAKYRWQKKSNPADQQDWPDFLKSIATKQMQSFCPNPPDSAIYQTSYRKYDQLLKLQPELQQLMNSSC</sequence>
<dbReference type="InterPro" id="IPR050406">
    <property type="entry name" value="FGGY_Carb_Kinase"/>
</dbReference>
<evidence type="ECO:0000256" key="2">
    <source>
        <dbReference type="ARBA" id="ARBA00022679"/>
    </source>
</evidence>
<evidence type="ECO:0000259" key="4">
    <source>
        <dbReference type="Pfam" id="PF00370"/>
    </source>
</evidence>
<name>A0A9K3LXX7_9STRA</name>
<dbReference type="Pfam" id="PF00370">
    <property type="entry name" value="FGGY_N"/>
    <property type="match status" value="1"/>
</dbReference>
<dbReference type="OrthoDB" id="41442at2759"/>
<dbReference type="EMBL" id="JAGRRH010000006">
    <property type="protein sequence ID" value="KAG7368626.1"/>
    <property type="molecule type" value="Genomic_DNA"/>
</dbReference>
<evidence type="ECO:0000259" key="5">
    <source>
        <dbReference type="Pfam" id="PF02782"/>
    </source>
</evidence>
<comment type="similarity">
    <text evidence="1">Belongs to the FGGY kinase family.</text>
</comment>
<evidence type="ECO:0000313" key="7">
    <source>
        <dbReference type="Proteomes" id="UP000693970"/>
    </source>
</evidence>